<proteinExistence type="predicted"/>
<dbReference type="EMBL" id="CP015772">
    <property type="protein sequence ID" value="ANH81167.1"/>
    <property type="molecule type" value="Genomic_DNA"/>
</dbReference>
<evidence type="ECO:0000313" key="2">
    <source>
        <dbReference type="Proteomes" id="UP000077667"/>
    </source>
</evidence>
<accession>A0A1A9I0I9</accession>
<protein>
    <recommendedName>
        <fullName evidence="3">Lipocalin-like domain-containing protein</fullName>
    </recommendedName>
</protein>
<keyword evidence="2" id="KW-1185">Reference proteome</keyword>
<sequence length="338" mass="37864">MITTIAIGVFAQKQTFDIVSYTPPANWNKDTKGDYVSYSRIDGASWSQIAVYKSRQSSGNIEEDAQKDWQDIVLAGHTIEQEDKTMPKSDEGWQVMSRSGIWQYNGTNVATVLTTYSNGNVCVSVLWNGTAQPYMKNLKDFIASINLDANNVIQKNNSVMNNQNNNLETMDDNNPASVSETFSIAGLWTYYVSEGVGLSGYMRREYQFNMDGTYTYRNKQWLTTAPNIIFMHETGTYTVQGNQLTLTPKKGKAGFWGKKSSTKEWGPLKKSSNYKLEKTTYTFETINDPTYGNAVILKAANATQRDGAQSNNDNNPIEVRYSLRTSASSIDNPPGFKL</sequence>
<gene>
    <name evidence="1" type="ORF">A8C56_09405</name>
</gene>
<evidence type="ECO:0000313" key="1">
    <source>
        <dbReference type="EMBL" id="ANH81167.1"/>
    </source>
</evidence>
<name>A0A1A9I0I9_9BACT</name>
<dbReference type="Proteomes" id="UP000077667">
    <property type="component" value="Chromosome"/>
</dbReference>
<dbReference type="AlphaFoldDB" id="A0A1A9I0I9"/>
<reference evidence="1 2" key="1">
    <citation type="submission" date="2016-05" db="EMBL/GenBank/DDBJ databases">
        <title>Niabella ginsenosidivorans BS26 whole genome sequencing.</title>
        <authorList>
            <person name="Im W.T."/>
            <person name="Siddiqi M.Z."/>
        </authorList>
    </citation>
    <scope>NUCLEOTIDE SEQUENCE [LARGE SCALE GENOMIC DNA]</scope>
    <source>
        <strain evidence="1 2">BS26</strain>
    </source>
</reference>
<dbReference type="STRING" id="1176587.A8C56_09405"/>
<dbReference type="KEGG" id="nia:A8C56_09405"/>
<organism evidence="1 2">
    <name type="scientific">Niabella ginsenosidivorans</name>
    <dbReference type="NCBI Taxonomy" id="1176587"/>
    <lineage>
        <taxon>Bacteria</taxon>
        <taxon>Pseudomonadati</taxon>
        <taxon>Bacteroidota</taxon>
        <taxon>Chitinophagia</taxon>
        <taxon>Chitinophagales</taxon>
        <taxon>Chitinophagaceae</taxon>
        <taxon>Niabella</taxon>
    </lineage>
</organism>
<evidence type="ECO:0008006" key="3">
    <source>
        <dbReference type="Google" id="ProtNLM"/>
    </source>
</evidence>